<evidence type="ECO:0000313" key="10">
    <source>
        <dbReference type="RefSeq" id="XP_026498710.2"/>
    </source>
</evidence>
<dbReference type="GO" id="GO:0008270">
    <property type="term" value="F:zinc ion binding"/>
    <property type="evidence" value="ECO:0007669"/>
    <property type="project" value="UniProtKB-KW"/>
</dbReference>
<reference evidence="10" key="1">
    <citation type="submission" date="2025-08" db="UniProtKB">
        <authorList>
            <consortium name="RefSeq"/>
        </authorList>
    </citation>
    <scope>IDENTIFICATION</scope>
    <source>
        <tissue evidence="10">Whole body</tissue>
    </source>
</reference>
<dbReference type="PANTHER" id="PTHR24406">
    <property type="entry name" value="TRANSCRIPTIONAL REPRESSOR CTCFL-RELATED"/>
    <property type="match status" value="1"/>
</dbReference>
<dbReference type="GO" id="GO:0003676">
    <property type="term" value="F:nucleic acid binding"/>
    <property type="evidence" value="ECO:0007669"/>
    <property type="project" value="InterPro"/>
</dbReference>
<dbReference type="PROSITE" id="PS00028">
    <property type="entry name" value="ZINC_FINGER_C2H2_1"/>
    <property type="match status" value="2"/>
</dbReference>
<gene>
    <name evidence="10" type="primary">LOC113402633</name>
</gene>
<dbReference type="GeneID" id="113402633"/>
<organism evidence="9 10">
    <name type="scientific">Vanessa tameamea</name>
    <name type="common">Kamehameha butterfly</name>
    <dbReference type="NCBI Taxonomy" id="334116"/>
    <lineage>
        <taxon>Eukaryota</taxon>
        <taxon>Metazoa</taxon>
        <taxon>Ecdysozoa</taxon>
        <taxon>Arthropoda</taxon>
        <taxon>Hexapoda</taxon>
        <taxon>Insecta</taxon>
        <taxon>Pterygota</taxon>
        <taxon>Neoptera</taxon>
        <taxon>Endopterygota</taxon>
        <taxon>Lepidoptera</taxon>
        <taxon>Glossata</taxon>
        <taxon>Ditrysia</taxon>
        <taxon>Papilionoidea</taxon>
        <taxon>Nymphalidae</taxon>
        <taxon>Nymphalinae</taxon>
        <taxon>Vanessa</taxon>
    </lineage>
</organism>
<evidence type="ECO:0000256" key="4">
    <source>
        <dbReference type="ARBA" id="ARBA00022771"/>
    </source>
</evidence>
<dbReference type="InterPro" id="IPR050888">
    <property type="entry name" value="ZnF_C2H2-type_TF"/>
</dbReference>
<comment type="subcellular location">
    <subcellularLocation>
        <location evidence="1">Nucleus</location>
    </subcellularLocation>
</comment>
<evidence type="ECO:0000256" key="7">
    <source>
        <dbReference type="PROSITE-ProRule" id="PRU00042"/>
    </source>
</evidence>
<keyword evidence="3" id="KW-0677">Repeat</keyword>
<dbReference type="InterPro" id="IPR003604">
    <property type="entry name" value="Matrin/U1-like-C_Znf_C2H2"/>
</dbReference>
<dbReference type="AlphaFoldDB" id="A0A8B8INL4"/>
<dbReference type="SMART" id="SM00355">
    <property type="entry name" value="ZnF_C2H2"/>
    <property type="match status" value="6"/>
</dbReference>
<evidence type="ECO:0000256" key="1">
    <source>
        <dbReference type="ARBA" id="ARBA00004123"/>
    </source>
</evidence>
<feature type="domain" description="C2H2-type" evidence="8">
    <location>
        <begin position="16"/>
        <end position="40"/>
    </location>
</feature>
<feature type="domain" description="C2H2-type" evidence="8">
    <location>
        <begin position="466"/>
        <end position="495"/>
    </location>
</feature>
<keyword evidence="5" id="KW-0862">Zinc</keyword>
<dbReference type="OMA" id="LSAHINI"/>
<keyword evidence="9" id="KW-1185">Reference proteome</keyword>
<evidence type="ECO:0000256" key="2">
    <source>
        <dbReference type="ARBA" id="ARBA00022723"/>
    </source>
</evidence>
<keyword evidence="2" id="KW-0479">Metal-binding</keyword>
<dbReference type="InterPro" id="IPR013087">
    <property type="entry name" value="Znf_C2H2_type"/>
</dbReference>
<dbReference type="SMART" id="SM00451">
    <property type="entry name" value="ZnF_U1"/>
    <property type="match status" value="4"/>
</dbReference>
<accession>A0A8B8INL4</accession>
<sequence length="529" mass="61896">MDKYYKNFILCGEANFYCILCQEGFEIKTHVEKHLRWEKHRKNIKNQEYAHKFKKDRIYKIADKYFYCEICNLVFQNAAEHIKGNNHLEFKISDKNKERTLNVHCDEDGSIRIQDRVITKQQWHGIVYGMCFICDEPVERILTHIKSFSHMMRLIQCGTMVKDSQLYRQVRENNFYCFTCFKVLDNKSLETHWVDNHNSNKNEINKHKISQENIKNKSNANVDTNNNIDSVAVKIFKKIEKTYFSFEIENKATCLKCQEIVDATYVALSEHKKFHQSLDDIVEADLVWLRRDKGKARAELAKYGRDNFIRLNEGGSKGYCSLCNKWLSAHINIAKQHVEGACHRGHLELKGLVKDQKHDKPTIKSVPYKSFLDTMFGPFEIDGLSFVVINNGICIDTLSYMLICVIDNFKSTTKCFGCDSIINVHNLKKHAKTNEHKEILSGCKVLPIIIKDDDDEFVRQIHPGLYHCGYCNKTFPFWENLMKHLKSHPHTVQRQKSKLISCICAKLYLDPLCSLTDIKEYKLLRDFFG</sequence>
<proteinExistence type="predicted"/>
<dbReference type="PROSITE" id="PS50157">
    <property type="entry name" value="ZINC_FINGER_C2H2_2"/>
    <property type="match status" value="2"/>
</dbReference>
<dbReference type="OrthoDB" id="6897435at2759"/>
<evidence type="ECO:0000256" key="5">
    <source>
        <dbReference type="ARBA" id="ARBA00022833"/>
    </source>
</evidence>
<evidence type="ECO:0000259" key="8">
    <source>
        <dbReference type="PROSITE" id="PS50157"/>
    </source>
</evidence>
<dbReference type="GO" id="GO:0005634">
    <property type="term" value="C:nucleus"/>
    <property type="evidence" value="ECO:0007669"/>
    <property type="project" value="UniProtKB-SubCell"/>
</dbReference>
<evidence type="ECO:0000256" key="3">
    <source>
        <dbReference type="ARBA" id="ARBA00022737"/>
    </source>
</evidence>
<evidence type="ECO:0000313" key="9">
    <source>
        <dbReference type="Proteomes" id="UP001652626"/>
    </source>
</evidence>
<dbReference type="Proteomes" id="UP001652626">
    <property type="component" value="Chromosome 24"/>
</dbReference>
<dbReference type="RefSeq" id="XP_026498710.2">
    <property type="nucleotide sequence ID" value="XM_026642925.2"/>
</dbReference>
<keyword evidence="6" id="KW-0539">Nucleus</keyword>
<name>A0A8B8INL4_VANTA</name>
<protein>
    <submittedName>
        <fullName evidence="10">Uncharacterized protein LOC113402633</fullName>
    </submittedName>
</protein>
<evidence type="ECO:0000256" key="6">
    <source>
        <dbReference type="ARBA" id="ARBA00023242"/>
    </source>
</evidence>
<keyword evidence="4 7" id="KW-0863">Zinc-finger</keyword>